<dbReference type="InterPro" id="IPR016035">
    <property type="entry name" value="Acyl_Trfase/lysoPLipase"/>
</dbReference>
<dbReference type="Gene3D" id="3.40.1090.10">
    <property type="entry name" value="Cytosolic phospholipase A2 catalytic domain"/>
    <property type="match status" value="1"/>
</dbReference>
<evidence type="ECO:0000313" key="8">
    <source>
        <dbReference type="Proteomes" id="UP000738349"/>
    </source>
</evidence>
<dbReference type="OrthoDB" id="1658288at2759"/>
<dbReference type="GO" id="GO:0016042">
    <property type="term" value="P:lipid catabolic process"/>
    <property type="evidence" value="ECO:0007669"/>
    <property type="project" value="UniProtKB-KW"/>
</dbReference>
<evidence type="ECO:0000259" key="6">
    <source>
        <dbReference type="PROSITE" id="PS51635"/>
    </source>
</evidence>
<dbReference type="GO" id="GO:0019369">
    <property type="term" value="P:arachidonate metabolic process"/>
    <property type="evidence" value="ECO:0007669"/>
    <property type="project" value="TreeGrafter"/>
</dbReference>
<gene>
    <name evidence="7" type="ORF">EDB81DRAFT_789809</name>
</gene>
<evidence type="ECO:0000256" key="5">
    <source>
        <dbReference type="SAM" id="MobiDB-lite"/>
    </source>
</evidence>
<keyword evidence="3" id="KW-0443">Lipid metabolism</keyword>
<dbReference type="GO" id="GO:0047499">
    <property type="term" value="F:calcium-independent phospholipase A2 activity"/>
    <property type="evidence" value="ECO:0007669"/>
    <property type="project" value="TreeGrafter"/>
</dbReference>
<dbReference type="GO" id="GO:0043531">
    <property type="term" value="F:ADP binding"/>
    <property type="evidence" value="ECO:0007669"/>
    <property type="project" value="InterPro"/>
</dbReference>
<dbReference type="Proteomes" id="UP000738349">
    <property type="component" value="Unassembled WGS sequence"/>
</dbReference>
<dbReference type="SUPFAM" id="SSF48452">
    <property type="entry name" value="TPR-like"/>
    <property type="match status" value="1"/>
</dbReference>
<evidence type="ECO:0000313" key="7">
    <source>
        <dbReference type="EMBL" id="KAH7152831.1"/>
    </source>
</evidence>
<accession>A0A9P9J7Y7</accession>
<dbReference type="EMBL" id="JAGMUV010000006">
    <property type="protein sequence ID" value="KAH7152831.1"/>
    <property type="molecule type" value="Genomic_DNA"/>
</dbReference>
<feature type="region of interest" description="Disordered" evidence="5">
    <location>
        <begin position="343"/>
        <end position="371"/>
    </location>
</feature>
<evidence type="ECO:0000256" key="3">
    <source>
        <dbReference type="ARBA" id="ARBA00023098"/>
    </source>
</evidence>
<feature type="domain" description="PNPLA" evidence="6">
    <location>
        <begin position="15"/>
        <end position="217"/>
    </location>
</feature>
<sequence>MAPEQSAIPRGLSLLSLDGGGLRNPSSLSVLKNIMDRVNDDRHAQSLPPCKPCDVFDMIAGINTGGLIAIMLGRLRMDVDECISAYSEIAKTGLQQKTLRSRFSMFNRPSSRFDLDKVKEAIMEMIRRKHVSPQEPFNNDNHDDSCKVFVCATASNYPNTRRLRSYTPPSHAGPPITICDAALATLATLACFDHVIIQDTQFAPSPLGANNPINEVEQEARNVWPTSTDAQTPSVDFLVSIGAGNPHLDPNDGKSTYTTLVSIANETKQAADVFINARRQGQNGTSYFRFNNIHQQFQTTNSSGFQRKRNSLIDTTHLPLKSEKESEVQKLVQLLKDKRIVQDSSTSESVPDLSQLRDGHTREPPPQFQDGIHGYADQITNFITRRGHSQTPFHSIPFPKNEQLARQPAKLDALANMLLKNSTCAKASLAGVEGSGKTELALQFAYRVQETMPHFSIFWVTASSLNTFVESYARIATGLDILQDFQGQDVKFNVQEFLSSKRAGPWLMVVENIAYPDEFLKSPDVQCGLTRYLPNNSDGRILFTTNSREVAAILSGSNVVGLEMNHDEASSFLEECLCPARKHLLRDTVNIAQLFQKLVCLPPAIAQVAAYLDRNQVSIPEYLELIRSHIVSTGPQNTAANPWLVSLNRISENTQVDDLLLFLSRIGPKEIPRSILPHAKSGSKSVYAVDVLLEYRFLVQRDDKDMLYVPPLAHSSIQLWIVRNLRAKESMAVAIKQLNRVMPANPRGEKQLWREFLPHAQKVLRESEEDDSEERIRLSHRVGKGLMKHEHVMEATACFNRCLKLLYAKYGRTDQKVLSDEYNIARAYRKSKQSKKALELIQEVVNKSKGSKAVTKENQVLYEYELGRCYQDNKDFKNAILTLQNVVEMEGKMLPPDDISLIESQLQLAISLKKDGQPPATTIEILEGIVGRSMTVLPRDDKP</sequence>
<dbReference type="Gene3D" id="3.40.50.300">
    <property type="entry name" value="P-loop containing nucleotide triphosphate hydrolases"/>
    <property type="match status" value="1"/>
</dbReference>
<dbReference type="GO" id="GO:0016020">
    <property type="term" value="C:membrane"/>
    <property type="evidence" value="ECO:0007669"/>
    <property type="project" value="TreeGrafter"/>
</dbReference>
<dbReference type="PANTHER" id="PTHR24185:SF1">
    <property type="entry name" value="CALCIUM-INDEPENDENT PHOSPHOLIPASE A2-GAMMA"/>
    <property type="match status" value="1"/>
</dbReference>
<keyword evidence="2" id="KW-0442">Lipid degradation</keyword>
<keyword evidence="8" id="KW-1185">Reference proteome</keyword>
<dbReference type="SUPFAM" id="SSF52540">
    <property type="entry name" value="P-loop containing nucleoside triphosphate hydrolases"/>
    <property type="match status" value="1"/>
</dbReference>
<dbReference type="InterPro" id="IPR002182">
    <property type="entry name" value="NB-ARC"/>
</dbReference>
<dbReference type="InterPro" id="IPR011990">
    <property type="entry name" value="TPR-like_helical_dom_sf"/>
</dbReference>
<dbReference type="SUPFAM" id="SSF52151">
    <property type="entry name" value="FabD/lysophospholipase-like"/>
    <property type="match status" value="1"/>
</dbReference>
<reference evidence="7" key="1">
    <citation type="journal article" date="2021" name="Nat. Commun.">
        <title>Genetic determinants of endophytism in the Arabidopsis root mycobiome.</title>
        <authorList>
            <person name="Mesny F."/>
            <person name="Miyauchi S."/>
            <person name="Thiergart T."/>
            <person name="Pickel B."/>
            <person name="Atanasova L."/>
            <person name="Karlsson M."/>
            <person name="Huettel B."/>
            <person name="Barry K.W."/>
            <person name="Haridas S."/>
            <person name="Chen C."/>
            <person name="Bauer D."/>
            <person name="Andreopoulos W."/>
            <person name="Pangilinan J."/>
            <person name="LaButti K."/>
            <person name="Riley R."/>
            <person name="Lipzen A."/>
            <person name="Clum A."/>
            <person name="Drula E."/>
            <person name="Henrissat B."/>
            <person name="Kohler A."/>
            <person name="Grigoriev I.V."/>
            <person name="Martin F.M."/>
            <person name="Hacquard S."/>
        </authorList>
    </citation>
    <scope>NUCLEOTIDE SEQUENCE</scope>
    <source>
        <strain evidence="7">MPI-CAGE-AT-0147</strain>
    </source>
</reference>
<dbReference type="InterPro" id="IPR027417">
    <property type="entry name" value="P-loop_NTPase"/>
</dbReference>
<dbReference type="InterPro" id="IPR002641">
    <property type="entry name" value="PNPLA_dom"/>
</dbReference>
<evidence type="ECO:0000256" key="2">
    <source>
        <dbReference type="ARBA" id="ARBA00022963"/>
    </source>
</evidence>
<proteinExistence type="predicted"/>
<keyword evidence="1" id="KW-0378">Hydrolase</keyword>
<comment type="caution">
    <text evidence="4">Lacks conserved residue(s) required for the propagation of feature annotation.</text>
</comment>
<dbReference type="AlphaFoldDB" id="A0A9P9J7Y7"/>
<organism evidence="7 8">
    <name type="scientific">Dactylonectria macrodidyma</name>
    <dbReference type="NCBI Taxonomy" id="307937"/>
    <lineage>
        <taxon>Eukaryota</taxon>
        <taxon>Fungi</taxon>
        <taxon>Dikarya</taxon>
        <taxon>Ascomycota</taxon>
        <taxon>Pezizomycotina</taxon>
        <taxon>Sordariomycetes</taxon>
        <taxon>Hypocreomycetidae</taxon>
        <taxon>Hypocreales</taxon>
        <taxon>Nectriaceae</taxon>
        <taxon>Dactylonectria</taxon>
    </lineage>
</organism>
<dbReference type="Pfam" id="PF00931">
    <property type="entry name" value="NB-ARC"/>
    <property type="match status" value="1"/>
</dbReference>
<dbReference type="PANTHER" id="PTHR24185">
    <property type="entry name" value="CALCIUM-INDEPENDENT PHOSPHOLIPASE A2-GAMMA"/>
    <property type="match status" value="1"/>
</dbReference>
<dbReference type="GO" id="GO:0046486">
    <property type="term" value="P:glycerolipid metabolic process"/>
    <property type="evidence" value="ECO:0007669"/>
    <property type="project" value="UniProtKB-ARBA"/>
</dbReference>
<dbReference type="Pfam" id="PF01734">
    <property type="entry name" value="Patatin"/>
    <property type="match status" value="1"/>
</dbReference>
<comment type="caution">
    <text evidence="7">The sequence shown here is derived from an EMBL/GenBank/DDBJ whole genome shotgun (WGS) entry which is preliminary data.</text>
</comment>
<evidence type="ECO:0000256" key="1">
    <source>
        <dbReference type="ARBA" id="ARBA00022801"/>
    </source>
</evidence>
<dbReference type="PROSITE" id="PS51635">
    <property type="entry name" value="PNPLA"/>
    <property type="match status" value="1"/>
</dbReference>
<protein>
    <recommendedName>
        <fullName evidence="6">PNPLA domain-containing protein</fullName>
    </recommendedName>
</protein>
<evidence type="ECO:0000256" key="4">
    <source>
        <dbReference type="PROSITE-ProRule" id="PRU01161"/>
    </source>
</evidence>
<name>A0A9P9J7Y7_9HYPO</name>
<dbReference type="Gene3D" id="1.25.40.10">
    <property type="entry name" value="Tetratricopeptide repeat domain"/>
    <property type="match status" value="1"/>
</dbReference>